<gene>
    <name evidence="7" type="ORF">S06H3_16809</name>
</gene>
<dbReference type="GO" id="GO:0046872">
    <property type="term" value="F:metal ion binding"/>
    <property type="evidence" value="ECO:0007669"/>
    <property type="project" value="UniProtKB-KW"/>
</dbReference>
<dbReference type="PANTHER" id="PTHR43342:SF1">
    <property type="entry name" value="BIFURCATING [FEFE] HYDROGENASE GAMMA SUBUNIT"/>
    <property type="match status" value="1"/>
</dbReference>
<evidence type="ECO:0000256" key="2">
    <source>
        <dbReference type="ARBA" id="ARBA00022714"/>
    </source>
</evidence>
<evidence type="ECO:0000256" key="4">
    <source>
        <dbReference type="ARBA" id="ARBA00023004"/>
    </source>
</evidence>
<evidence type="ECO:0000256" key="1">
    <source>
        <dbReference type="ARBA" id="ARBA00010643"/>
    </source>
</evidence>
<keyword evidence="4" id="KW-0408">Iron</keyword>
<accession>X1K945</accession>
<evidence type="ECO:0000256" key="6">
    <source>
        <dbReference type="ARBA" id="ARBA00034078"/>
    </source>
</evidence>
<comment type="similarity">
    <text evidence="1">Belongs to the complex I 24 kDa subunit family.</text>
</comment>
<dbReference type="SUPFAM" id="SSF52833">
    <property type="entry name" value="Thioredoxin-like"/>
    <property type="match status" value="1"/>
</dbReference>
<keyword evidence="5" id="KW-0411">Iron-sulfur</keyword>
<comment type="caution">
    <text evidence="7">The sequence shown here is derived from an EMBL/GenBank/DDBJ whole genome shotgun (WGS) entry which is preliminary data.</text>
</comment>
<proteinExistence type="inferred from homology"/>
<dbReference type="GO" id="GO:0051537">
    <property type="term" value="F:2 iron, 2 sulfur cluster binding"/>
    <property type="evidence" value="ECO:0007669"/>
    <property type="project" value="UniProtKB-KW"/>
</dbReference>
<dbReference type="PIRSF" id="PIRSF000216">
    <property type="entry name" value="NADH_DH_24kDa"/>
    <property type="match status" value="1"/>
</dbReference>
<dbReference type="AlphaFoldDB" id="X1K945"/>
<dbReference type="InterPro" id="IPR042128">
    <property type="entry name" value="NuoE_dom"/>
</dbReference>
<keyword evidence="2" id="KW-0001">2Fe-2S</keyword>
<dbReference type="NCBIfam" id="NF005722">
    <property type="entry name" value="PRK07539.1-2"/>
    <property type="match status" value="1"/>
</dbReference>
<dbReference type="Pfam" id="PF01257">
    <property type="entry name" value="2Fe-2S_thioredx"/>
    <property type="match status" value="1"/>
</dbReference>
<dbReference type="InterPro" id="IPR002023">
    <property type="entry name" value="NuoE-like"/>
</dbReference>
<feature type="non-terminal residue" evidence="7">
    <location>
        <position position="162"/>
    </location>
</feature>
<keyword evidence="3" id="KW-0479">Metal-binding</keyword>
<comment type="cofactor">
    <cofactor evidence="6">
        <name>[2Fe-2S] cluster</name>
        <dbReference type="ChEBI" id="CHEBI:190135"/>
    </cofactor>
</comment>
<evidence type="ECO:0000256" key="3">
    <source>
        <dbReference type="ARBA" id="ARBA00022723"/>
    </source>
</evidence>
<dbReference type="Gene3D" id="1.10.10.1590">
    <property type="entry name" value="NADH-quinone oxidoreductase subunit E"/>
    <property type="match status" value="1"/>
</dbReference>
<reference evidence="7" key="1">
    <citation type="journal article" date="2014" name="Front. Microbiol.">
        <title>High frequency of phylogenetically diverse reductive dehalogenase-homologous genes in deep subseafloor sedimentary metagenomes.</title>
        <authorList>
            <person name="Kawai M."/>
            <person name="Futagami T."/>
            <person name="Toyoda A."/>
            <person name="Takaki Y."/>
            <person name="Nishi S."/>
            <person name="Hori S."/>
            <person name="Arai W."/>
            <person name="Tsubouchi T."/>
            <person name="Morono Y."/>
            <person name="Uchiyama I."/>
            <person name="Ito T."/>
            <person name="Fujiyama A."/>
            <person name="Inagaki F."/>
            <person name="Takami H."/>
        </authorList>
    </citation>
    <scope>NUCLEOTIDE SEQUENCE</scope>
    <source>
        <strain evidence="7">Expedition CK06-06</strain>
    </source>
</reference>
<dbReference type="GO" id="GO:0016491">
    <property type="term" value="F:oxidoreductase activity"/>
    <property type="evidence" value="ECO:0007669"/>
    <property type="project" value="InterPro"/>
</dbReference>
<dbReference type="InterPro" id="IPR028431">
    <property type="entry name" value="NADP_DH_HndA-like"/>
</dbReference>
<dbReference type="Gene3D" id="3.40.30.10">
    <property type="entry name" value="Glutaredoxin"/>
    <property type="match status" value="1"/>
</dbReference>
<dbReference type="CDD" id="cd03064">
    <property type="entry name" value="TRX_Fd_NuoE"/>
    <property type="match status" value="1"/>
</dbReference>
<dbReference type="InterPro" id="IPR041921">
    <property type="entry name" value="NuoE_N"/>
</dbReference>
<dbReference type="PROSITE" id="PS01099">
    <property type="entry name" value="COMPLEX1_24K"/>
    <property type="match status" value="1"/>
</dbReference>
<protein>
    <submittedName>
        <fullName evidence="7">Uncharacterized protein</fullName>
    </submittedName>
</protein>
<name>X1K945_9ZZZZ</name>
<evidence type="ECO:0000313" key="7">
    <source>
        <dbReference type="EMBL" id="GAI03128.1"/>
    </source>
</evidence>
<dbReference type="PANTHER" id="PTHR43342">
    <property type="entry name" value="NADH-QUINONE OXIDOREDUCTASE, E SUBUNIT"/>
    <property type="match status" value="1"/>
</dbReference>
<sequence length="162" mass="17572">MVIQARAREKPSLAAIDAIVHKHNVEPGAVIPVLQEIQDAYGYIPPVAIQRITENTGFPVSELFGIVTFYAQFRLQPLGKNLIKVCHGTACHLIGAERISQALEQVVSAKEGETSQDGLFTVERVACLGCCSLAPCVMVNGKVHGRLTPEAIRKLLSQIKES</sequence>
<dbReference type="EMBL" id="BARV01008350">
    <property type="protein sequence ID" value="GAI03128.1"/>
    <property type="molecule type" value="Genomic_DNA"/>
</dbReference>
<organism evidence="7">
    <name type="scientific">marine sediment metagenome</name>
    <dbReference type="NCBI Taxonomy" id="412755"/>
    <lineage>
        <taxon>unclassified sequences</taxon>
        <taxon>metagenomes</taxon>
        <taxon>ecological metagenomes</taxon>
    </lineage>
</organism>
<dbReference type="InterPro" id="IPR036249">
    <property type="entry name" value="Thioredoxin-like_sf"/>
</dbReference>
<evidence type="ECO:0000256" key="5">
    <source>
        <dbReference type="ARBA" id="ARBA00023014"/>
    </source>
</evidence>